<dbReference type="Gene3D" id="3.40.630.30">
    <property type="match status" value="1"/>
</dbReference>
<accession>A0A917D5U6</accession>
<dbReference type="AlphaFoldDB" id="A0A917D5U6"/>
<sequence>MYDIREITTMEELLQVQALEKIVWQVTAPVPTHQTLTALKNGGIVIGAYHQQTLIGFSYGFAGFREGKSYLCSHMLGIHPDYRSQGIGALLKHKQKEVAIIRGYEVMVWTFDPLETRNGYLNLTKLHGVCDTYIENCYGEMQDGFNKGLPSDRFEVNWHITSPYIQQTQTFNHNITAVFQIAHTKSHHLYVQKAHPVIATGEYYSVPVPKDFQDIKAQDAALALDWRLQTRAAIQNLLAQDYVAVAVKQHTAMNDYIFVPKHQLEI</sequence>
<proteinExistence type="predicted"/>
<dbReference type="RefSeq" id="WP_188613229.1">
    <property type="nucleotide sequence ID" value="NZ_BMJT01000001.1"/>
</dbReference>
<organism evidence="2 3">
    <name type="scientific">Lysinibacillus alkalisoli</name>
    <dbReference type="NCBI Taxonomy" id="1911548"/>
    <lineage>
        <taxon>Bacteria</taxon>
        <taxon>Bacillati</taxon>
        <taxon>Bacillota</taxon>
        <taxon>Bacilli</taxon>
        <taxon>Bacillales</taxon>
        <taxon>Bacillaceae</taxon>
        <taxon>Lysinibacillus</taxon>
    </lineage>
</organism>
<dbReference type="InterPro" id="IPR038764">
    <property type="entry name" value="GNAT_N_AcTrfase_prd"/>
</dbReference>
<reference evidence="2" key="1">
    <citation type="journal article" date="2014" name="Int. J. Syst. Evol. Microbiol.">
        <title>Complete genome sequence of Corynebacterium casei LMG S-19264T (=DSM 44701T), isolated from a smear-ripened cheese.</title>
        <authorList>
            <consortium name="US DOE Joint Genome Institute (JGI-PGF)"/>
            <person name="Walter F."/>
            <person name="Albersmeier A."/>
            <person name="Kalinowski J."/>
            <person name="Ruckert C."/>
        </authorList>
    </citation>
    <scope>NUCLEOTIDE SEQUENCE</scope>
    <source>
        <strain evidence="2">CGMCC 1.15760</strain>
    </source>
</reference>
<evidence type="ECO:0000259" key="1">
    <source>
        <dbReference type="PROSITE" id="PS51186"/>
    </source>
</evidence>
<keyword evidence="3" id="KW-1185">Reference proteome</keyword>
<name>A0A917D5U6_9BACI</name>
<dbReference type="InterPro" id="IPR016181">
    <property type="entry name" value="Acyl_CoA_acyltransferase"/>
</dbReference>
<dbReference type="InterPro" id="IPR000182">
    <property type="entry name" value="GNAT_dom"/>
</dbReference>
<feature type="domain" description="N-acetyltransferase" evidence="1">
    <location>
        <begin position="2"/>
        <end position="146"/>
    </location>
</feature>
<gene>
    <name evidence="2" type="ORF">GCM10007425_02880</name>
</gene>
<evidence type="ECO:0000313" key="3">
    <source>
        <dbReference type="Proteomes" id="UP000616608"/>
    </source>
</evidence>
<dbReference type="Proteomes" id="UP000616608">
    <property type="component" value="Unassembled WGS sequence"/>
</dbReference>
<reference evidence="2" key="2">
    <citation type="submission" date="2020-09" db="EMBL/GenBank/DDBJ databases">
        <authorList>
            <person name="Sun Q."/>
            <person name="Zhou Y."/>
        </authorList>
    </citation>
    <scope>NUCLEOTIDE SEQUENCE</scope>
    <source>
        <strain evidence="2">CGMCC 1.15760</strain>
    </source>
</reference>
<dbReference type="SUPFAM" id="SSF55729">
    <property type="entry name" value="Acyl-CoA N-acyltransferases (Nat)"/>
    <property type="match status" value="1"/>
</dbReference>
<dbReference type="PANTHER" id="PTHR41700:SF1">
    <property type="entry name" value="N-ACETYLTRANSFERASE DOMAIN-CONTAINING PROTEIN"/>
    <property type="match status" value="1"/>
</dbReference>
<dbReference type="EMBL" id="BMJT01000001">
    <property type="protein sequence ID" value="GGG11960.1"/>
    <property type="molecule type" value="Genomic_DNA"/>
</dbReference>
<dbReference type="PANTHER" id="PTHR41700">
    <property type="entry name" value="GCN5-RELATED N-ACETYLTRANSFERASE"/>
    <property type="match status" value="1"/>
</dbReference>
<protein>
    <recommendedName>
        <fullName evidence="1">N-acetyltransferase domain-containing protein</fullName>
    </recommendedName>
</protein>
<dbReference type="CDD" id="cd04301">
    <property type="entry name" value="NAT_SF"/>
    <property type="match status" value="1"/>
</dbReference>
<evidence type="ECO:0000313" key="2">
    <source>
        <dbReference type="EMBL" id="GGG11960.1"/>
    </source>
</evidence>
<comment type="caution">
    <text evidence="2">The sequence shown here is derived from an EMBL/GenBank/DDBJ whole genome shotgun (WGS) entry which is preliminary data.</text>
</comment>
<dbReference type="GO" id="GO:0016747">
    <property type="term" value="F:acyltransferase activity, transferring groups other than amino-acyl groups"/>
    <property type="evidence" value="ECO:0007669"/>
    <property type="project" value="InterPro"/>
</dbReference>
<dbReference type="Pfam" id="PF00583">
    <property type="entry name" value="Acetyltransf_1"/>
    <property type="match status" value="1"/>
</dbReference>
<dbReference type="PROSITE" id="PS51186">
    <property type="entry name" value="GNAT"/>
    <property type="match status" value="1"/>
</dbReference>